<dbReference type="Gene3D" id="3.40.50.2000">
    <property type="entry name" value="Glycogen Phosphorylase B"/>
    <property type="match status" value="1"/>
</dbReference>
<sequence length="392" mass="45201">MLERVCFLTNYNQYQSKRHFTKELSKAFEEEGVESTIFDVEDPQFRKMPHFKIHQASPDLTISFNSFVPSADGKYLWEQLKIPHLSILVDPALYYMDMVAAPYSIVSVVDRSDVEGIKSFGKQNVFFLPHGASRELAEEKAEEKEFDVVFIGSCYDYLSLRERWQEELTKGEVSLLEESIEIFLNDNVTPLHAALAVALSNQNISPKEIDFMQIFRYLDIYTRGLDRIRLIRSIKDAKVHVFGGSCEGDIFPYRGWQDYLSDMANVTVHNPVDYEESHRILKRSRISLNSSPFFKTGSHERLFVPPLLGALVVANDTVYTRKEFIDGRDIILYPPKGWSHMNDRINAVLKDPTSLEGMVRLAKEKVLQNHTWNHRARTIKEIIPKLLTTIAS</sequence>
<dbReference type="InterPro" id="IPR055259">
    <property type="entry name" value="YkvP/CgeB_Glyco_trans-like"/>
</dbReference>
<dbReference type="RefSeq" id="WP_158227773.1">
    <property type="nucleotide sequence ID" value="NZ_CWGJ01000005.1"/>
</dbReference>
<accession>A0A0H5DNB4</accession>
<organism evidence="2 3">
    <name type="scientific">Estrella lausannensis</name>
    <dbReference type="NCBI Taxonomy" id="483423"/>
    <lineage>
        <taxon>Bacteria</taxon>
        <taxon>Pseudomonadati</taxon>
        <taxon>Chlamydiota</taxon>
        <taxon>Chlamydiia</taxon>
        <taxon>Parachlamydiales</taxon>
        <taxon>Candidatus Criblamydiaceae</taxon>
        <taxon>Estrella</taxon>
    </lineage>
</organism>
<reference evidence="3" key="1">
    <citation type="submission" date="2015-06" db="EMBL/GenBank/DDBJ databases">
        <authorList>
            <person name="Bertelli C."/>
        </authorList>
    </citation>
    <scope>NUCLEOTIDE SEQUENCE [LARGE SCALE GENOMIC DNA]</scope>
    <source>
        <strain evidence="3">CRIB-30</strain>
    </source>
</reference>
<dbReference type="EMBL" id="CWGJ01000005">
    <property type="protein sequence ID" value="CRX37637.1"/>
    <property type="molecule type" value="Genomic_DNA"/>
</dbReference>
<dbReference type="AlphaFoldDB" id="A0A0H5DNB4"/>
<protein>
    <recommendedName>
        <fullName evidence="1">Spore protein YkvP/CgeB glycosyl transferase-like domain-containing protein</fullName>
    </recommendedName>
</protein>
<dbReference type="Pfam" id="PF13524">
    <property type="entry name" value="Glyco_trans_1_2"/>
    <property type="match status" value="1"/>
</dbReference>
<feature type="domain" description="Spore protein YkvP/CgeB glycosyl transferase-like" evidence="1">
    <location>
        <begin position="229"/>
        <end position="380"/>
    </location>
</feature>
<name>A0A0H5DNB4_9BACT</name>
<keyword evidence="3" id="KW-1185">Reference proteome</keyword>
<proteinExistence type="predicted"/>
<evidence type="ECO:0000313" key="2">
    <source>
        <dbReference type="EMBL" id="CRX37637.1"/>
    </source>
</evidence>
<evidence type="ECO:0000259" key="1">
    <source>
        <dbReference type="Pfam" id="PF13524"/>
    </source>
</evidence>
<evidence type="ECO:0000313" key="3">
    <source>
        <dbReference type="Proteomes" id="UP000220251"/>
    </source>
</evidence>
<dbReference type="OrthoDB" id="5756516at2"/>
<dbReference type="Proteomes" id="UP000220251">
    <property type="component" value="Unassembled WGS sequence"/>
</dbReference>
<gene>
    <name evidence="2" type="ORF">ELAC_0276</name>
</gene>
<dbReference type="SUPFAM" id="SSF53756">
    <property type="entry name" value="UDP-Glycosyltransferase/glycogen phosphorylase"/>
    <property type="match status" value="1"/>
</dbReference>